<keyword evidence="2 3" id="KW-0808">Transferase</keyword>
<dbReference type="Pfam" id="PF13489">
    <property type="entry name" value="Methyltransf_23"/>
    <property type="match status" value="1"/>
</dbReference>
<dbReference type="InterPro" id="IPR029063">
    <property type="entry name" value="SAM-dependent_MTases_sf"/>
</dbReference>
<dbReference type="EMBL" id="RBXR01000001">
    <property type="protein sequence ID" value="RKT69187.1"/>
    <property type="molecule type" value="Genomic_DNA"/>
</dbReference>
<keyword evidence="1 3" id="KW-0489">Methyltransferase</keyword>
<name>A0A495X5P1_9PSEU</name>
<dbReference type="SUPFAM" id="SSF53335">
    <property type="entry name" value="S-adenosyl-L-methionine-dependent methyltransferases"/>
    <property type="match status" value="1"/>
</dbReference>
<evidence type="ECO:0000313" key="3">
    <source>
        <dbReference type="EMBL" id="RKT69187.1"/>
    </source>
</evidence>
<organism evidence="3 4">
    <name type="scientific">Saccharothrix variisporea</name>
    <dbReference type="NCBI Taxonomy" id="543527"/>
    <lineage>
        <taxon>Bacteria</taxon>
        <taxon>Bacillati</taxon>
        <taxon>Actinomycetota</taxon>
        <taxon>Actinomycetes</taxon>
        <taxon>Pseudonocardiales</taxon>
        <taxon>Pseudonocardiaceae</taxon>
        <taxon>Saccharothrix</taxon>
    </lineage>
</organism>
<comment type="caution">
    <text evidence="3">The sequence shown here is derived from an EMBL/GenBank/DDBJ whole genome shotgun (WGS) entry which is preliminary data.</text>
</comment>
<dbReference type="Gene3D" id="3.40.50.150">
    <property type="entry name" value="Vaccinia Virus protein VP39"/>
    <property type="match status" value="1"/>
</dbReference>
<gene>
    <name evidence="3" type="ORF">DFJ66_2383</name>
</gene>
<evidence type="ECO:0000313" key="4">
    <source>
        <dbReference type="Proteomes" id="UP000272729"/>
    </source>
</evidence>
<keyword evidence="4" id="KW-1185">Reference proteome</keyword>
<dbReference type="CDD" id="cd02440">
    <property type="entry name" value="AdoMet_MTases"/>
    <property type="match status" value="1"/>
</dbReference>
<dbReference type="GO" id="GO:0032259">
    <property type="term" value="P:methylation"/>
    <property type="evidence" value="ECO:0007669"/>
    <property type="project" value="UniProtKB-KW"/>
</dbReference>
<reference evidence="3 4" key="1">
    <citation type="submission" date="2018-10" db="EMBL/GenBank/DDBJ databases">
        <title>Sequencing the genomes of 1000 actinobacteria strains.</title>
        <authorList>
            <person name="Klenk H.-P."/>
        </authorList>
    </citation>
    <scope>NUCLEOTIDE SEQUENCE [LARGE SCALE GENOMIC DNA]</scope>
    <source>
        <strain evidence="3 4">DSM 43911</strain>
    </source>
</reference>
<dbReference type="InterPro" id="IPR051052">
    <property type="entry name" value="Diverse_substrate_MTase"/>
</dbReference>
<dbReference type="Proteomes" id="UP000272729">
    <property type="component" value="Unassembled WGS sequence"/>
</dbReference>
<dbReference type="OrthoDB" id="9797252at2"/>
<dbReference type="PANTHER" id="PTHR44942:SF4">
    <property type="entry name" value="METHYLTRANSFERASE TYPE 11 DOMAIN-CONTAINING PROTEIN"/>
    <property type="match status" value="1"/>
</dbReference>
<dbReference type="RefSeq" id="WP_121220742.1">
    <property type="nucleotide sequence ID" value="NZ_JBIUBA010000002.1"/>
</dbReference>
<evidence type="ECO:0000256" key="2">
    <source>
        <dbReference type="ARBA" id="ARBA00022679"/>
    </source>
</evidence>
<sequence>MSIDATRIFGGAADDYDRYRPDYPVAAVRAAVRDVEVPADAVDIGCGTGKFAAVLADIGFRVTGVEPDEQMAAVAARRGFPIQVRTFEDWRPSARAYDVVACAQAWHWLDPRTRADKVAECLRPDGLVLLAWNLPLGQDELDADLADIAHRVLPLGWDRAARAAERSFPLDVDLFAEELQTSGFRQVDVESTPWTRSYTAVEWARLVGTASTYRTLPEASLDRFLDAVEEHVDTRLGGVVQAAYACVLLTGRGGPR</sequence>
<dbReference type="GO" id="GO:0008168">
    <property type="term" value="F:methyltransferase activity"/>
    <property type="evidence" value="ECO:0007669"/>
    <property type="project" value="UniProtKB-KW"/>
</dbReference>
<proteinExistence type="predicted"/>
<protein>
    <submittedName>
        <fullName evidence="3">Methyltransferase family protein</fullName>
    </submittedName>
</protein>
<evidence type="ECO:0000256" key="1">
    <source>
        <dbReference type="ARBA" id="ARBA00022603"/>
    </source>
</evidence>
<dbReference type="AlphaFoldDB" id="A0A495X5P1"/>
<accession>A0A495X5P1</accession>
<dbReference type="PANTHER" id="PTHR44942">
    <property type="entry name" value="METHYLTRANSF_11 DOMAIN-CONTAINING PROTEIN"/>
    <property type="match status" value="1"/>
</dbReference>